<keyword evidence="3" id="KW-1185">Reference proteome</keyword>
<dbReference type="EMBL" id="KQ971338">
    <property type="protein sequence ID" value="EFA02206.1"/>
    <property type="molecule type" value="Genomic_DNA"/>
</dbReference>
<protein>
    <submittedName>
        <fullName evidence="2">Uncharacterized protein</fullName>
    </submittedName>
</protein>
<dbReference type="HOGENOM" id="CLU_2708022_0_0_1"/>
<name>D2A2J1_TRICA</name>
<evidence type="ECO:0000256" key="1">
    <source>
        <dbReference type="SAM" id="MobiDB-lite"/>
    </source>
</evidence>
<dbReference type="AlphaFoldDB" id="D2A2J1"/>
<proteinExistence type="predicted"/>
<accession>D2A2J1</accession>
<gene>
    <name evidence="2" type="primary">GLEAN_07864</name>
    <name evidence="2" type="ORF">TcasGA2_TC007864</name>
</gene>
<dbReference type="InParanoid" id="D2A2J1"/>
<evidence type="ECO:0000313" key="2">
    <source>
        <dbReference type="EMBL" id="EFA02206.1"/>
    </source>
</evidence>
<reference evidence="2 3" key="2">
    <citation type="journal article" date="2010" name="Nucleic Acids Res.">
        <title>BeetleBase in 2010: revisions to provide comprehensive genomic information for Tribolium castaneum.</title>
        <authorList>
            <person name="Kim H.S."/>
            <person name="Murphy T."/>
            <person name="Xia J."/>
            <person name="Caragea D."/>
            <person name="Park Y."/>
            <person name="Beeman R.W."/>
            <person name="Lorenzen M.D."/>
            <person name="Butcher S."/>
            <person name="Manak J.R."/>
            <person name="Brown S.J."/>
        </authorList>
    </citation>
    <scope>GENOME REANNOTATION</scope>
    <source>
        <strain evidence="2 3">Georgia GA2</strain>
    </source>
</reference>
<dbReference type="Proteomes" id="UP000007266">
    <property type="component" value="Linkage group 4"/>
</dbReference>
<organism evidence="2 3">
    <name type="scientific">Tribolium castaneum</name>
    <name type="common">Red flour beetle</name>
    <dbReference type="NCBI Taxonomy" id="7070"/>
    <lineage>
        <taxon>Eukaryota</taxon>
        <taxon>Metazoa</taxon>
        <taxon>Ecdysozoa</taxon>
        <taxon>Arthropoda</taxon>
        <taxon>Hexapoda</taxon>
        <taxon>Insecta</taxon>
        <taxon>Pterygota</taxon>
        <taxon>Neoptera</taxon>
        <taxon>Endopterygota</taxon>
        <taxon>Coleoptera</taxon>
        <taxon>Polyphaga</taxon>
        <taxon>Cucujiformia</taxon>
        <taxon>Tenebrionidae</taxon>
        <taxon>Tenebrionidae incertae sedis</taxon>
        <taxon>Tribolium</taxon>
    </lineage>
</organism>
<evidence type="ECO:0000313" key="3">
    <source>
        <dbReference type="Proteomes" id="UP000007266"/>
    </source>
</evidence>
<feature type="region of interest" description="Disordered" evidence="1">
    <location>
        <begin position="42"/>
        <end position="73"/>
    </location>
</feature>
<reference evidence="2 3" key="1">
    <citation type="journal article" date="2008" name="Nature">
        <title>The genome of the model beetle and pest Tribolium castaneum.</title>
        <authorList>
            <consortium name="Tribolium Genome Sequencing Consortium"/>
            <person name="Richards S."/>
            <person name="Gibbs R.A."/>
            <person name="Weinstock G.M."/>
            <person name="Brown S.J."/>
            <person name="Denell R."/>
            <person name="Beeman R.W."/>
            <person name="Gibbs R."/>
            <person name="Beeman R.W."/>
            <person name="Brown S.J."/>
            <person name="Bucher G."/>
            <person name="Friedrich M."/>
            <person name="Grimmelikhuijzen C.J."/>
            <person name="Klingler M."/>
            <person name="Lorenzen M."/>
            <person name="Richards S."/>
            <person name="Roth S."/>
            <person name="Schroder R."/>
            <person name="Tautz D."/>
            <person name="Zdobnov E.M."/>
            <person name="Muzny D."/>
            <person name="Gibbs R.A."/>
            <person name="Weinstock G.M."/>
            <person name="Attaway T."/>
            <person name="Bell S."/>
            <person name="Buhay C.J."/>
            <person name="Chandrabose M.N."/>
            <person name="Chavez D."/>
            <person name="Clerk-Blankenburg K.P."/>
            <person name="Cree A."/>
            <person name="Dao M."/>
            <person name="Davis C."/>
            <person name="Chacko J."/>
            <person name="Dinh H."/>
            <person name="Dugan-Rocha S."/>
            <person name="Fowler G."/>
            <person name="Garner T.T."/>
            <person name="Garnes J."/>
            <person name="Gnirke A."/>
            <person name="Hawes A."/>
            <person name="Hernandez J."/>
            <person name="Hines S."/>
            <person name="Holder M."/>
            <person name="Hume J."/>
            <person name="Jhangiani S.N."/>
            <person name="Joshi V."/>
            <person name="Khan Z.M."/>
            <person name="Jackson L."/>
            <person name="Kovar C."/>
            <person name="Kowis A."/>
            <person name="Lee S."/>
            <person name="Lewis L.R."/>
            <person name="Margolis J."/>
            <person name="Morgan M."/>
            <person name="Nazareth L.V."/>
            <person name="Nguyen N."/>
            <person name="Okwuonu G."/>
            <person name="Parker D."/>
            <person name="Richards S."/>
            <person name="Ruiz S.J."/>
            <person name="Santibanez J."/>
            <person name="Savard J."/>
            <person name="Scherer S.E."/>
            <person name="Schneider B."/>
            <person name="Sodergren E."/>
            <person name="Tautz D."/>
            <person name="Vattahil S."/>
            <person name="Villasana D."/>
            <person name="White C.S."/>
            <person name="Wright R."/>
            <person name="Park Y."/>
            <person name="Beeman R.W."/>
            <person name="Lord J."/>
            <person name="Oppert B."/>
            <person name="Lorenzen M."/>
            <person name="Brown S."/>
            <person name="Wang L."/>
            <person name="Savard J."/>
            <person name="Tautz D."/>
            <person name="Richards S."/>
            <person name="Weinstock G."/>
            <person name="Gibbs R.A."/>
            <person name="Liu Y."/>
            <person name="Worley K."/>
            <person name="Weinstock G."/>
            <person name="Elsik C.G."/>
            <person name="Reese J.T."/>
            <person name="Elhaik E."/>
            <person name="Landan G."/>
            <person name="Graur D."/>
            <person name="Arensburger P."/>
            <person name="Atkinson P."/>
            <person name="Beeman R.W."/>
            <person name="Beidler J."/>
            <person name="Brown S.J."/>
            <person name="Demuth J.P."/>
            <person name="Drury D.W."/>
            <person name="Du Y.Z."/>
            <person name="Fujiwara H."/>
            <person name="Lorenzen M."/>
            <person name="Maselli V."/>
            <person name="Osanai M."/>
            <person name="Park Y."/>
            <person name="Robertson H.M."/>
            <person name="Tu Z."/>
            <person name="Wang J.J."/>
            <person name="Wang S."/>
            <person name="Richards S."/>
            <person name="Song H."/>
            <person name="Zhang L."/>
            <person name="Sodergren E."/>
            <person name="Werner D."/>
            <person name="Stanke M."/>
            <person name="Morgenstern B."/>
            <person name="Solovyev V."/>
            <person name="Kosarev P."/>
            <person name="Brown G."/>
            <person name="Chen H.C."/>
            <person name="Ermolaeva O."/>
            <person name="Hlavina W."/>
            <person name="Kapustin Y."/>
            <person name="Kiryutin B."/>
            <person name="Kitts P."/>
            <person name="Maglott D."/>
            <person name="Pruitt K."/>
            <person name="Sapojnikov V."/>
            <person name="Souvorov A."/>
            <person name="Mackey A.J."/>
            <person name="Waterhouse R.M."/>
            <person name="Wyder S."/>
            <person name="Zdobnov E.M."/>
            <person name="Zdobnov E.M."/>
            <person name="Wyder S."/>
            <person name="Kriventseva E.V."/>
            <person name="Kadowaki T."/>
            <person name="Bork P."/>
            <person name="Aranda M."/>
            <person name="Bao R."/>
            <person name="Beermann A."/>
            <person name="Berns N."/>
            <person name="Bolognesi R."/>
            <person name="Bonneton F."/>
            <person name="Bopp D."/>
            <person name="Brown S.J."/>
            <person name="Bucher G."/>
            <person name="Butts T."/>
            <person name="Chaumot A."/>
            <person name="Denell R.E."/>
            <person name="Ferrier D.E."/>
            <person name="Friedrich M."/>
            <person name="Gordon C.M."/>
            <person name="Jindra M."/>
            <person name="Klingler M."/>
            <person name="Lan Q."/>
            <person name="Lattorff H.M."/>
            <person name="Laudet V."/>
            <person name="von Levetsow C."/>
            <person name="Liu Z."/>
            <person name="Lutz R."/>
            <person name="Lynch J.A."/>
            <person name="da Fonseca R.N."/>
            <person name="Posnien N."/>
            <person name="Reuter R."/>
            <person name="Roth S."/>
            <person name="Savard J."/>
            <person name="Schinko J.B."/>
            <person name="Schmitt C."/>
            <person name="Schoppmeier M."/>
            <person name="Schroder R."/>
            <person name="Shippy T.D."/>
            <person name="Simonnet F."/>
            <person name="Marques-Souza H."/>
            <person name="Tautz D."/>
            <person name="Tomoyasu Y."/>
            <person name="Trauner J."/>
            <person name="Van der Zee M."/>
            <person name="Vervoort M."/>
            <person name="Wittkopp N."/>
            <person name="Wimmer E.A."/>
            <person name="Yang X."/>
            <person name="Jones A.K."/>
            <person name="Sattelle D.B."/>
            <person name="Ebert P.R."/>
            <person name="Nelson D."/>
            <person name="Scott J.G."/>
            <person name="Beeman R.W."/>
            <person name="Muthukrishnan S."/>
            <person name="Kramer K.J."/>
            <person name="Arakane Y."/>
            <person name="Beeman R.W."/>
            <person name="Zhu Q."/>
            <person name="Hogenkamp D."/>
            <person name="Dixit R."/>
            <person name="Oppert B."/>
            <person name="Jiang H."/>
            <person name="Zou Z."/>
            <person name="Marshall J."/>
            <person name="Elpidina E."/>
            <person name="Vinokurov K."/>
            <person name="Oppert C."/>
            <person name="Zou Z."/>
            <person name="Evans J."/>
            <person name="Lu Z."/>
            <person name="Zhao P."/>
            <person name="Sumathipala N."/>
            <person name="Altincicek B."/>
            <person name="Vilcinskas A."/>
            <person name="Williams M."/>
            <person name="Hultmark D."/>
            <person name="Hetru C."/>
            <person name="Jiang H."/>
            <person name="Grimmelikhuijzen C.J."/>
            <person name="Hauser F."/>
            <person name="Cazzamali G."/>
            <person name="Williamson M."/>
            <person name="Park Y."/>
            <person name="Li B."/>
            <person name="Tanaka Y."/>
            <person name="Predel R."/>
            <person name="Neupert S."/>
            <person name="Schachtner J."/>
            <person name="Verleyen P."/>
            <person name="Raible F."/>
            <person name="Bork P."/>
            <person name="Friedrich M."/>
            <person name="Walden K.K."/>
            <person name="Robertson H.M."/>
            <person name="Angeli S."/>
            <person name="Foret S."/>
            <person name="Bucher G."/>
            <person name="Schuetz S."/>
            <person name="Maleszka R."/>
            <person name="Wimmer E.A."/>
            <person name="Beeman R.W."/>
            <person name="Lorenzen M."/>
            <person name="Tomoyasu Y."/>
            <person name="Miller S.C."/>
            <person name="Grossmann D."/>
            <person name="Bucher G."/>
        </authorList>
    </citation>
    <scope>NUCLEOTIDE SEQUENCE [LARGE SCALE GENOMIC DNA]</scope>
    <source>
        <strain evidence="2 3">Georgia GA2</strain>
    </source>
</reference>
<sequence length="73" mass="8305">MNLHCQSAKNPKLEQLTIDTGYCDARANKEIPEENSKKAITARNVPQMNRKGTDMDTIETLPNREPTDFSQKK</sequence>